<dbReference type="AlphaFoldDB" id="A0A819WLR6"/>
<accession>A0A819WLR6</accession>
<proteinExistence type="predicted"/>
<keyword evidence="2" id="KW-0732">Signal</keyword>
<organism evidence="3 4">
    <name type="scientific">Rotaria sordida</name>
    <dbReference type="NCBI Taxonomy" id="392033"/>
    <lineage>
        <taxon>Eukaryota</taxon>
        <taxon>Metazoa</taxon>
        <taxon>Spiralia</taxon>
        <taxon>Gnathifera</taxon>
        <taxon>Rotifera</taxon>
        <taxon>Eurotatoria</taxon>
        <taxon>Bdelloidea</taxon>
        <taxon>Philodinida</taxon>
        <taxon>Philodinidae</taxon>
        <taxon>Rotaria</taxon>
    </lineage>
</organism>
<evidence type="ECO:0000256" key="1">
    <source>
        <dbReference type="SAM" id="MobiDB-lite"/>
    </source>
</evidence>
<feature type="signal peptide" evidence="2">
    <location>
        <begin position="1"/>
        <end position="17"/>
    </location>
</feature>
<name>A0A819WLR6_9BILA</name>
<evidence type="ECO:0000256" key="2">
    <source>
        <dbReference type="SAM" id="SignalP"/>
    </source>
</evidence>
<sequence length="189" mass="21903">MLIRFSLFILLITFVICQTVSLYDRNDDNDNTYESYNQFKSLTPQQLADLDEFLSRKLGDESSSLSSGEVLYRNTRRPHQHLIVKRDALWTTTEVLECIRRLKYSKNVSKLDLVTEMLNCYRRLKHSACANNINQNITQISTPIVNPMEEISRENNIISPPPPYTEEDPTNFDHSSPSYVLSIKLHESS</sequence>
<feature type="region of interest" description="Disordered" evidence="1">
    <location>
        <begin position="154"/>
        <end position="176"/>
    </location>
</feature>
<protein>
    <submittedName>
        <fullName evidence="3">Uncharacterized protein</fullName>
    </submittedName>
</protein>
<gene>
    <name evidence="3" type="ORF">JBS370_LOCUS32915</name>
</gene>
<dbReference type="Proteomes" id="UP000663836">
    <property type="component" value="Unassembled WGS sequence"/>
</dbReference>
<comment type="caution">
    <text evidence="3">The sequence shown here is derived from an EMBL/GenBank/DDBJ whole genome shotgun (WGS) entry which is preliminary data.</text>
</comment>
<reference evidence="3" key="1">
    <citation type="submission" date="2021-02" db="EMBL/GenBank/DDBJ databases">
        <authorList>
            <person name="Nowell W R."/>
        </authorList>
    </citation>
    <scope>NUCLEOTIDE SEQUENCE</scope>
</reference>
<dbReference type="EMBL" id="CAJOBD010009069">
    <property type="protein sequence ID" value="CAF4127495.1"/>
    <property type="molecule type" value="Genomic_DNA"/>
</dbReference>
<evidence type="ECO:0000313" key="4">
    <source>
        <dbReference type="Proteomes" id="UP000663836"/>
    </source>
</evidence>
<evidence type="ECO:0000313" key="3">
    <source>
        <dbReference type="EMBL" id="CAF4127495.1"/>
    </source>
</evidence>
<feature type="chain" id="PRO_5032418529" evidence="2">
    <location>
        <begin position="18"/>
        <end position="189"/>
    </location>
</feature>